<dbReference type="RefSeq" id="WP_207399510.1">
    <property type="nucleotide sequence ID" value="NZ_CAACUY010000010.1"/>
</dbReference>
<accession>A0ABW2Y2H7</accession>
<feature type="region of interest" description="Disordered" evidence="1">
    <location>
        <begin position="1"/>
        <end position="28"/>
    </location>
</feature>
<protein>
    <submittedName>
        <fullName evidence="2">HEAT repeat domain-containing protein</fullName>
    </submittedName>
</protein>
<keyword evidence="3" id="KW-1185">Reference proteome</keyword>
<gene>
    <name evidence="2" type="ORF">ACFQZM_48020</name>
</gene>
<reference evidence="3" key="1">
    <citation type="journal article" date="2019" name="Int. J. Syst. Evol. Microbiol.">
        <title>The Global Catalogue of Microorganisms (GCM) 10K type strain sequencing project: providing services to taxonomists for standard genome sequencing and annotation.</title>
        <authorList>
            <consortium name="The Broad Institute Genomics Platform"/>
            <consortium name="The Broad Institute Genome Sequencing Center for Infectious Disease"/>
            <person name="Wu L."/>
            <person name="Ma J."/>
        </authorList>
    </citation>
    <scope>NUCLEOTIDE SEQUENCE [LARGE SCALE GENOMIC DNA]</scope>
    <source>
        <strain evidence="3">JCM 9371</strain>
    </source>
</reference>
<dbReference type="InterPro" id="IPR016024">
    <property type="entry name" value="ARM-type_fold"/>
</dbReference>
<proteinExistence type="predicted"/>
<dbReference type="Proteomes" id="UP001597063">
    <property type="component" value="Unassembled WGS sequence"/>
</dbReference>
<sequence>MSLSDVETRPELDEDTLVDQVDRGDPQERGEALKELLRRESSRVRPFLGRIVADRTAPSGLRTTAAVALGKEATPENERALITALAADDPAVVAAAARGLGRIGGPEAFGALTRTTGRGVDFAQTLISYRLGLGSRRLAEPEAAALLDLDPRRAITFRFEPPADRPADAALRRELPAIPVAETGSVRFRCRNEHLWILVSGDAARAPRGLTERDLVTAVVLKESTCPDGWQVYEYIVAHPRKDGGAAMFGVRPTGRLVHFGLLAQTDVNADIRLQALDAPGVMALEFTAEYIAADGSLVPRSAQGSPPSGRRRNPPASPARAPTQD</sequence>
<evidence type="ECO:0000313" key="2">
    <source>
        <dbReference type="EMBL" id="MFD0692307.1"/>
    </source>
</evidence>
<feature type="compositionally biased region" description="Basic and acidic residues" evidence="1">
    <location>
        <begin position="1"/>
        <end position="11"/>
    </location>
</feature>
<dbReference type="InterPro" id="IPR011989">
    <property type="entry name" value="ARM-like"/>
</dbReference>
<name>A0ABW2Y2H7_9ACTN</name>
<dbReference type="SUPFAM" id="SSF48371">
    <property type="entry name" value="ARM repeat"/>
    <property type="match status" value="1"/>
</dbReference>
<evidence type="ECO:0000256" key="1">
    <source>
        <dbReference type="SAM" id="MobiDB-lite"/>
    </source>
</evidence>
<evidence type="ECO:0000313" key="3">
    <source>
        <dbReference type="Proteomes" id="UP001597063"/>
    </source>
</evidence>
<dbReference type="Pfam" id="PF13646">
    <property type="entry name" value="HEAT_2"/>
    <property type="match status" value="1"/>
</dbReference>
<comment type="caution">
    <text evidence="2">The sequence shown here is derived from an EMBL/GenBank/DDBJ whole genome shotgun (WGS) entry which is preliminary data.</text>
</comment>
<dbReference type="Gene3D" id="1.25.10.10">
    <property type="entry name" value="Leucine-rich Repeat Variant"/>
    <property type="match status" value="1"/>
</dbReference>
<dbReference type="EMBL" id="JBHTGP010000038">
    <property type="protein sequence ID" value="MFD0692307.1"/>
    <property type="molecule type" value="Genomic_DNA"/>
</dbReference>
<organism evidence="2 3">
    <name type="scientific">Actinomadura fibrosa</name>
    <dbReference type="NCBI Taxonomy" id="111802"/>
    <lineage>
        <taxon>Bacteria</taxon>
        <taxon>Bacillati</taxon>
        <taxon>Actinomycetota</taxon>
        <taxon>Actinomycetes</taxon>
        <taxon>Streptosporangiales</taxon>
        <taxon>Thermomonosporaceae</taxon>
        <taxon>Actinomadura</taxon>
    </lineage>
</organism>
<feature type="region of interest" description="Disordered" evidence="1">
    <location>
        <begin position="298"/>
        <end position="326"/>
    </location>
</feature>